<sequence length="61" mass="7412">MKYQKKPVVIEAKRFDTTAMFEELSKLHEWVTGEYFKAIRSYRQERRYKYKVNGKKGFSGK</sequence>
<dbReference type="RefSeq" id="WP_021461913.1">
    <property type="nucleotide sequence ID" value="NZ_CP127829.1"/>
</dbReference>
<dbReference type="EMBL" id="DYVQ01000071">
    <property type="protein sequence ID" value="HJF74105.1"/>
    <property type="molecule type" value="Genomic_DNA"/>
</dbReference>
<name>A0A0A3ADM9_9PAST</name>
<reference evidence="1" key="2">
    <citation type="submission" date="2021-09" db="EMBL/GenBank/DDBJ databases">
        <authorList>
            <person name="Gilroy R."/>
        </authorList>
    </citation>
    <scope>NUCLEOTIDE SEQUENCE</scope>
    <source>
        <strain evidence="1">ChiHjej11B10-15683</strain>
    </source>
</reference>
<proteinExistence type="predicted"/>
<dbReference type="Proteomes" id="UP000749334">
    <property type="component" value="Unassembled WGS sequence"/>
</dbReference>
<accession>A0A0A3ADM9</accession>
<comment type="caution">
    <text evidence="1">The sequence shown here is derived from an EMBL/GenBank/DDBJ whole genome shotgun (WGS) entry which is preliminary data.</text>
</comment>
<protein>
    <submittedName>
        <fullName evidence="1">Uncharacterized protein</fullName>
    </submittedName>
</protein>
<reference evidence="1" key="1">
    <citation type="journal article" date="2021" name="PeerJ">
        <title>Extensive microbial diversity within the chicken gut microbiome revealed by metagenomics and culture.</title>
        <authorList>
            <person name="Gilroy R."/>
            <person name="Ravi A."/>
            <person name="Getino M."/>
            <person name="Pursley I."/>
            <person name="Horton D.L."/>
            <person name="Alikhan N.F."/>
            <person name="Baker D."/>
            <person name="Gharbi K."/>
            <person name="Hall N."/>
            <person name="Watson M."/>
            <person name="Adriaenssens E.M."/>
            <person name="Foster-Nyarko E."/>
            <person name="Jarju S."/>
            <person name="Secka A."/>
            <person name="Antonio M."/>
            <person name="Oren A."/>
            <person name="Chaudhuri R.R."/>
            <person name="La Ragione R."/>
            <person name="Hildebrand F."/>
            <person name="Pallen M.J."/>
        </authorList>
    </citation>
    <scope>NUCLEOTIDE SEQUENCE</scope>
    <source>
        <strain evidence="1">ChiHjej11B10-15683</strain>
    </source>
</reference>
<evidence type="ECO:0000313" key="2">
    <source>
        <dbReference type="Proteomes" id="UP000749334"/>
    </source>
</evidence>
<evidence type="ECO:0000313" key="1">
    <source>
        <dbReference type="EMBL" id="HJF74105.1"/>
    </source>
</evidence>
<dbReference type="AlphaFoldDB" id="A0A0A3ADM9"/>
<organism evidence="1 2">
    <name type="scientific">Gallibacterium anatis</name>
    <dbReference type="NCBI Taxonomy" id="750"/>
    <lineage>
        <taxon>Bacteria</taxon>
        <taxon>Pseudomonadati</taxon>
        <taxon>Pseudomonadota</taxon>
        <taxon>Gammaproteobacteria</taxon>
        <taxon>Pasteurellales</taxon>
        <taxon>Pasteurellaceae</taxon>
        <taxon>Gallibacterium</taxon>
    </lineage>
</organism>
<gene>
    <name evidence="1" type="ORF">K8W15_07975</name>
</gene>